<proteinExistence type="predicted"/>
<reference evidence="1 2" key="1">
    <citation type="submission" date="2019-05" db="EMBL/GenBank/DDBJ databases">
        <title>Mycolicibacterium sphagni ENV482 genome assembly.</title>
        <authorList>
            <person name="Chen W."/>
            <person name="Faulkner N.W."/>
            <person name="Hyman M.R."/>
        </authorList>
    </citation>
    <scope>NUCLEOTIDE SEQUENCE [LARGE SCALE GENOMIC DNA]</scope>
    <source>
        <strain evidence="1 2">ENV482</strain>
    </source>
</reference>
<accession>A0ABX2JNT5</accession>
<name>A0ABX2JNT5_9MYCO</name>
<gene>
    <name evidence="1" type="ORF">FEG63_02465</name>
</gene>
<evidence type="ECO:0000313" key="2">
    <source>
        <dbReference type="Proteomes" id="UP000708347"/>
    </source>
</evidence>
<sequence>MTGFARVFTGRAASANHNQPGDPVKAVTAILRLCTEKPPLRIQLGSDAVGLVAGRLAFMAAEQAARASCRCRRTSTTPERIESAVSASRL</sequence>
<keyword evidence="2" id="KW-1185">Reference proteome</keyword>
<comment type="caution">
    <text evidence="1">The sequence shown here is derived from an EMBL/GenBank/DDBJ whole genome shotgun (WGS) entry which is preliminary data.</text>
</comment>
<evidence type="ECO:0000313" key="1">
    <source>
        <dbReference type="EMBL" id="NTY58414.1"/>
    </source>
</evidence>
<organism evidence="1 2">
    <name type="scientific">Mycolicibacterium sphagni</name>
    <dbReference type="NCBI Taxonomy" id="1786"/>
    <lineage>
        <taxon>Bacteria</taxon>
        <taxon>Bacillati</taxon>
        <taxon>Actinomycetota</taxon>
        <taxon>Actinomycetes</taxon>
        <taxon>Mycobacteriales</taxon>
        <taxon>Mycobacteriaceae</taxon>
        <taxon>Mycolicibacterium</taxon>
    </lineage>
</organism>
<dbReference type="EMBL" id="VBSB01000002">
    <property type="protein sequence ID" value="NTY58414.1"/>
    <property type="molecule type" value="Genomic_DNA"/>
</dbReference>
<dbReference type="RefSeq" id="WP_174396395.1">
    <property type="nucleotide sequence ID" value="NZ_VBSB01000002.1"/>
</dbReference>
<protein>
    <submittedName>
        <fullName evidence="1">Uncharacterized protein</fullName>
    </submittedName>
</protein>
<dbReference type="Proteomes" id="UP000708347">
    <property type="component" value="Unassembled WGS sequence"/>
</dbReference>